<dbReference type="InterPro" id="IPR018962">
    <property type="entry name" value="DUF1995"/>
</dbReference>
<gene>
    <name evidence="2" type="ORF">KR51_00003430</name>
</gene>
<dbReference type="STRING" id="582515.KR51_00003430"/>
<dbReference type="PANTHER" id="PTHR35509:SF1">
    <property type="entry name" value="DOMAIN PROTEIN, PUTATIVE (DUF1995)-RELATED"/>
    <property type="match status" value="1"/>
</dbReference>
<dbReference type="InterPro" id="IPR053021">
    <property type="entry name" value="Chloroplast_ADK"/>
</dbReference>
<dbReference type="Pfam" id="PF09353">
    <property type="entry name" value="DUF1995"/>
    <property type="match status" value="1"/>
</dbReference>
<keyword evidence="3" id="KW-1185">Reference proteome</keyword>
<dbReference type="eggNOG" id="ENOG502Z8MN">
    <property type="taxonomic scope" value="Bacteria"/>
</dbReference>
<comment type="caution">
    <text evidence="2">The sequence shown here is derived from an EMBL/GenBank/DDBJ whole genome shotgun (WGS) entry which is preliminary data.</text>
</comment>
<dbReference type="InParanoid" id="U5DQA6"/>
<accession>U5DQA6</accession>
<dbReference type="AlphaFoldDB" id="U5DQA6"/>
<evidence type="ECO:0000313" key="2">
    <source>
        <dbReference type="EMBL" id="ERN43027.1"/>
    </source>
</evidence>
<dbReference type="PANTHER" id="PTHR35509">
    <property type="entry name" value="DOMAIN PROTEIN, PUTATIVE (DUF1995)-RELATED"/>
    <property type="match status" value="1"/>
</dbReference>
<name>U5DQA6_9CHRO</name>
<organism evidence="2 3">
    <name type="scientific">Rubidibacter lacunae KORDI 51-2</name>
    <dbReference type="NCBI Taxonomy" id="582515"/>
    <lineage>
        <taxon>Bacteria</taxon>
        <taxon>Bacillati</taxon>
        <taxon>Cyanobacteriota</taxon>
        <taxon>Cyanophyceae</taxon>
        <taxon>Oscillatoriophycideae</taxon>
        <taxon>Chroococcales</taxon>
        <taxon>Aphanothecaceae</taxon>
        <taxon>Rubidibacter</taxon>
    </lineage>
</organism>
<dbReference type="PATRIC" id="fig|582515.4.peg.388"/>
<dbReference type="Proteomes" id="UP000016960">
    <property type="component" value="Unassembled WGS sequence"/>
</dbReference>
<proteinExistence type="predicted"/>
<sequence length="251" mass="28136">MTELMTDIPRSLEETIGQARESTLLAIESGYRRLQVDLAIPEIALQGQRLAWSFSELFRDCGMGLKVLFADTGAAALARRDWGEVPFRVDDLGSRNFPIERKMATEDEIYLLPCPSAVEVQKVEELCNLAGDRPVILLAPQLEDVSIVGIGYAARQLRERFLSTLDTSYYLRPMEGAVVLRRFPAPWQVWRELEDDGYELLHEGGQKPMAEALDRILAGTDADEGEKATPVPTKKPGMLTNLQRFLRALSN</sequence>
<feature type="domain" description="DUF1995" evidence="1">
    <location>
        <begin position="9"/>
        <end position="214"/>
    </location>
</feature>
<protein>
    <recommendedName>
        <fullName evidence="1">DUF1995 domain-containing protein</fullName>
    </recommendedName>
</protein>
<reference evidence="2 3" key="1">
    <citation type="submission" date="2013-05" db="EMBL/GenBank/DDBJ databases">
        <title>Draft genome sequence of Rubidibacter lacunae KORDI 51-2.</title>
        <authorList>
            <person name="Choi D.H."/>
            <person name="Noh J.H."/>
            <person name="Kwon K.-K."/>
            <person name="Lee J.-H."/>
            <person name="Ryu J.-Y."/>
        </authorList>
    </citation>
    <scope>NUCLEOTIDE SEQUENCE [LARGE SCALE GENOMIC DNA]</scope>
    <source>
        <strain evidence="2 3">KORDI 51-2</strain>
    </source>
</reference>
<dbReference type="EMBL" id="ASSJ01000004">
    <property type="protein sequence ID" value="ERN43027.1"/>
    <property type="molecule type" value="Genomic_DNA"/>
</dbReference>
<evidence type="ECO:0000259" key="1">
    <source>
        <dbReference type="Pfam" id="PF09353"/>
    </source>
</evidence>
<evidence type="ECO:0000313" key="3">
    <source>
        <dbReference type="Proteomes" id="UP000016960"/>
    </source>
</evidence>